<dbReference type="Gene3D" id="3.40.50.150">
    <property type="entry name" value="Vaccinia Virus protein VP39"/>
    <property type="match status" value="1"/>
</dbReference>
<dbReference type="EMBL" id="CP003944">
    <property type="protein sequence ID" value="AFZ50532.1"/>
    <property type="molecule type" value="Genomic_DNA"/>
</dbReference>
<accession>K9YVI7</accession>
<dbReference type="STRING" id="13035.Dacsa_1877"/>
<evidence type="ECO:0000256" key="6">
    <source>
        <dbReference type="HAMAP-Rule" id="MF_00735"/>
    </source>
</evidence>
<feature type="binding site" evidence="6">
    <location>
        <position position="139"/>
    </location>
    <ligand>
        <name>S-adenosyl-L-methionine</name>
        <dbReference type="ChEBI" id="CHEBI:59789"/>
    </ligand>
</feature>
<name>K9YVI7_DACS8</name>
<evidence type="ECO:0000313" key="8">
    <source>
        <dbReference type="Proteomes" id="UP000010482"/>
    </source>
</evidence>
<dbReference type="AlphaFoldDB" id="K9YVI7"/>
<keyword evidence="2 6" id="KW-0963">Cytoplasm</keyword>
<dbReference type="GO" id="GO:0005737">
    <property type="term" value="C:cytoplasm"/>
    <property type="evidence" value="ECO:0007669"/>
    <property type="project" value="UniProtKB-SubCell"/>
</dbReference>
<keyword evidence="8" id="KW-1185">Reference proteome</keyword>
<dbReference type="NCBIfam" id="TIGR00406">
    <property type="entry name" value="prmA"/>
    <property type="match status" value="1"/>
</dbReference>
<dbReference type="KEGG" id="dsl:Dacsa_1877"/>
<dbReference type="EC" id="2.1.1.-" evidence="6"/>
<dbReference type="SUPFAM" id="SSF53335">
    <property type="entry name" value="S-adenosyl-L-methionine-dependent methyltransferases"/>
    <property type="match status" value="1"/>
</dbReference>
<protein>
    <recommendedName>
        <fullName evidence="6">Ribosomal protein L11 methyltransferase</fullName>
        <shortName evidence="6">L11 Mtase</shortName>
        <ecNumber evidence="6">2.1.1.-</ecNumber>
    </recommendedName>
</protein>
<proteinExistence type="inferred from homology"/>
<comment type="catalytic activity">
    <reaction evidence="6">
        <text>L-lysyl-[protein] + 3 S-adenosyl-L-methionine = N(6),N(6),N(6)-trimethyl-L-lysyl-[protein] + 3 S-adenosyl-L-homocysteine + 3 H(+)</text>
        <dbReference type="Rhea" id="RHEA:54192"/>
        <dbReference type="Rhea" id="RHEA-COMP:9752"/>
        <dbReference type="Rhea" id="RHEA-COMP:13826"/>
        <dbReference type="ChEBI" id="CHEBI:15378"/>
        <dbReference type="ChEBI" id="CHEBI:29969"/>
        <dbReference type="ChEBI" id="CHEBI:57856"/>
        <dbReference type="ChEBI" id="CHEBI:59789"/>
        <dbReference type="ChEBI" id="CHEBI:61961"/>
    </reaction>
</comment>
<dbReference type="RefSeq" id="WP_015229529.1">
    <property type="nucleotide sequence ID" value="NC_019780.1"/>
</dbReference>
<dbReference type="GO" id="GO:0005840">
    <property type="term" value="C:ribosome"/>
    <property type="evidence" value="ECO:0007669"/>
    <property type="project" value="UniProtKB-KW"/>
</dbReference>
<keyword evidence="7" id="KW-0687">Ribonucleoprotein</keyword>
<evidence type="ECO:0000256" key="1">
    <source>
        <dbReference type="ARBA" id="ARBA00009741"/>
    </source>
</evidence>
<keyword evidence="7" id="KW-0689">Ribosomal protein</keyword>
<comment type="function">
    <text evidence="6">Methylates ribosomal protein L11.</text>
</comment>
<dbReference type="HOGENOM" id="CLU_049382_0_1_3"/>
<evidence type="ECO:0000256" key="3">
    <source>
        <dbReference type="ARBA" id="ARBA00022603"/>
    </source>
</evidence>
<dbReference type="HAMAP" id="MF_00735">
    <property type="entry name" value="Methyltr_PrmA"/>
    <property type="match status" value="1"/>
</dbReference>
<dbReference type="Pfam" id="PF06325">
    <property type="entry name" value="PrmA"/>
    <property type="match status" value="1"/>
</dbReference>
<feature type="binding site" evidence="6">
    <location>
        <position position="163"/>
    </location>
    <ligand>
        <name>S-adenosyl-L-methionine</name>
        <dbReference type="ChEBI" id="CHEBI:59789"/>
    </ligand>
</feature>
<dbReference type="InterPro" id="IPR050078">
    <property type="entry name" value="Ribosomal_L11_MeTrfase_PrmA"/>
</dbReference>
<gene>
    <name evidence="6" type="primary">prmA</name>
    <name evidence="7" type="ORF">Dacsa_1877</name>
</gene>
<sequence>MTNSWWEIKISCDPTLEELLFWRLDEFGCQGMVTEQKEELRLIRGYLPQVRAHPLDLAALSLWIEQDAVTMGVEEPKTSWHLIDEQDWASSWKKYWHPQEIGDRLLVCPAWLSPPNDTERVVLRLDPGVAFGTGVHPTTQLCLESVEMRYSMGKKGGIIADIGCGSGILSIAALLFGAEKAYAVDTDPLAVRATRSNRQLNRVKSEQLLVEQGSVKRLASMYPKGFDGIICNILAEVILDLIPEFSAIALPHTWGILSGILMEKAQPIADSLEKHGWKVGTLWRRKEWCCLNIRRQELDDD</sequence>
<dbReference type="Proteomes" id="UP000010482">
    <property type="component" value="Chromosome"/>
</dbReference>
<feature type="binding site" evidence="6">
    <location>
        <position position="185"/>
    </location>
    <ligand>
        <name>S-adenosyl-L-methionine</name>
        <dbReference type="ChEBI" id="CHEBI:59789"/>
    </ligand>
</feature>
<dbReference type="PANTHER" id="PTHR43648">
    <property type="entry name" value="ELECTRON TRANSFER FLAVOPROTEIN BETA SUBUNIT LYSINE METHYLTRANSFERASE"/>
    <property type="match status" value="1"/>
</dbReference>
<evidence type="ECO:0000256" key="5">
    <source>
        <dbReference type="ARBA" id="ARBA00022691"/>
    </source>
</evidence>
<dbReference type="GO" id="GO:0016279">
    <property type="term" value="F:protein-lysine N-methyltransferase activity"/>
    <property type="evidence" value="ECO:0007669"/>
    <property type="project" value="RHEA"/>
</dbReference>
<dbReference type="PIRSF" id="PIRSF000401">
    <property type="entry name" value="RPL11_MTase"/>
    <property type="match status" value="1"/>
</dbReference>
<dbReference type="OrthoDB" id="9785995at2"/>
<evidence type="ECO:0000256" key="2">
    <source>
        <dbReference type="ARBA" id="ARBA00022490"/>
    </source>
</evidence>
<dbReference type="eggNOG" id="COG2264">
    <property type="taxonomic scope" value="Bacteria"/>
</dbReference>
<feature type="binding site" evidence="6">
    <location>
        <position position="232"/>
    </location>
    <ligand>
        <name>S-adenosyl-L-methionine</name>
        <dbReference type="ChEBI" id="CHEBI:59789"/>
    </ligand>
</feature>
<dbReference type="InterPro" id="IPR029063">
    <property type="entry name" value="SAM-dependent_MTases_sf"/>
</dbReference>
<evidence type="ECO:0000313" key="7">
    <source>
        <dbReference type="EMBL" id="AFZ50532.1"/>
    </source>
</evidence>
<dbReference type="CDD" id="cd02440">
    <property type="entry name" value="AdoMet_MTases"/>
    <property type="match status" value="1"/>
</dbReference>
<evidence type="ECO:0000256" key="4">
    <source>
        <dbReference type="ARBA" id="ARBA00022679"/>
    </source>
</evidence>
<reference evidence="7" key="1">
    <citation type="submission" date="2012-04" db="EMBL/GenBank/DDBJ databases">
        <title>Finished genome of Dactylococcopsis salina PCC 8305.</title>
        <authorList>
            <consortium name="US DOE Joint Genome Institute"/>
            <person name="Gugger M."/>
            <person name="Coursin T."/>
            <person name="Rippka R."/>
            <person name="Tandeau De Marsac N."/>
            <person name="Huntemann M."/>
            <person name="Wei C.-L."/>
            <person name="Han J."/>
            <person name="Detter J.C."/>
            <person name="Han C."/>
            <person name="Tapia R."/>
            <person name="Daligault H."/>
            <person name="Chen A."/>
            <person name="Krypides N."/>
            <person name="Mavromatis K."/>
            <person name="Markowitz V."/>
            <person name="Szeto E."/>
            <person name="Ivanova N."/>
            <person name="Ovchinnikova G."/>
            <person name="Pagani I."/>
            <person name="Pati A."/>
            <person name="Goodwin L."/>
            <person name="Peters L."/>
            <person name="Pitluck S."/>
            <person name="Woyke T."/>
            <person name="Kerfeld C."/>
        </authorList>
    </citation>
    <scope>NUCLEOTIDE SEQUENCE [LARGE SCALE GENOMIC DNA]</scope>
    <source>
        <strain evidence="7">PCC 8305</strain>
    </source>
</reference>
<dbReference type="PANTHER" id="PTHR43648:SF1">
    <property type="entry name" value="ELECTRON TRANSFER FLAVOPROTEIN BETA SUBUNIT LYSINE METHYLTRANSFERASE"/>
    <property type="match status" value="1"/>
</dbReference>
<organism evidence="7 8">
    <name type="scientific">Dactylococcopsis salina (strain PCC 8305)</name>
    <name type="common">Myxobactron salinum</name>
    <dbReference type="NCBI Taxonomy" id="13035"/>
    <lineage>
        <taxon>Bacteria</taxon>
        <taxon>Bacillati</taxon>
        <taxon>Cyanobacteriota</taxon>
        <taxon>Cyanophyceae</taxon>
        <taxon>Nodosilineales</taxon>
        <taxon>Cymatolegaceae</taxon>
        <taxon>Dactylococcopsis</taxon>
    </lineage>
</organism>
<dbReference type="PATRIC" id="fig|13035.3.peg.2133"/>
<keyword evidence="4 6" id="KW-0808">Transferase</keyword>
<comment type="subcellular location">
    <subcellularLocation>
        <location evidence="6">Cytoplasm</location>
    </subcellularLocation>
</comment>
<dbReference type="InterPro" id="IPR004498">
    <property type="entry name" value="Ribosomal_PrmA_MeTrfase"/>
</dbReference>
<dbReference type="GO" id="GO:0032259">
    <property type="term" value="P:methylation"/>
    <property type="evidence" value="ECO:0007669"/>
    <property type="project" value="UniProtKB-KW"/>
</dbReference>
<comment type="similarity">
    <text evidence="1 6">Belongs to the methyltransferase superfamily. PrmA family.</text>
</comment>
<keyword evidence="3 6" id="KW-0489">Methyltransferase</keyword>
<keyword evidence="5 6" id="KW-0949">S-adenosyl-L-methionine</keyword>